<evidence type="ECO:0000256" key="3">
    <source>
        <dbReference type="ARBA" id="ARBA00023004"/>
    </source>
</evidence>
<dbReference type="PANTHER" id="PTHR30109">
    <property type="entry name" value="HYDROXYLAMINE REDUCTASE"/>
    <property type="match status" value="1"/>
</dbReference>
<dbReference type="Proteomes" id="UP000774000">
    <property type="component" value="Unassembled WGS sequence"/>
</dbReference>
<dbReference type="InterPro" id="IPR011254">
    <property type="entry name" value="Prismane-like_sf"/>
</dbReference>
<dbReference type="EMBL" id="JAFBDQ010000014">
    <property type="protein sequence ID" value="MBM7557558.1"/>
    <property type="molecule type" value="Genomic_DNA"/>
</dbReference>
<dbReference type="GO" id="GO:0046872">
    <property type="term" value="F:metal ion binding"/>
    <property type="evidence" value="ECO:0007669"/>
    <property type="project" value="UniProtKB-KW"/>
</dbReference>
<reference evidence="5" key="1">
    <citation type="submission" date="2021-01" db="EMBL/GenBank/DDBJ databases">
        <title>Genomic Encyclopedia of Type Strains, Phase IV (KMG-IV): sequencing the most valuable type-strain genomes for metagenomic binning, comparative biology and taxonomic classification.</title>
        <authorList>
            <person name="Goeker M."/>
        </authorList>
    </citation>
    <scope>NUCLEOTIDE SEQUENCE</scope>
    <source>
        <strain evidence="5">DSM 23230</strain>
    </source>
</reference>
<protein>
    <submittedName>
        <fullName evidence="5">Carbon-monoxide dehydrogenase catalytic subunit</fullName>
    </submittedName>
</protein>
<keyword evidence="4" id="KW-0411">Iron-sulfur</keyword>
<dbReference type="PANTHER" id="PTHR30109:SF4">
    <property type="entry name" value="CARBON MONOXIDE DEHYDROGENASE"/>
    <property type="match status" value="1"/>
</dbReference>
<dbReference type="Gene3D" id="3.40.50.2030">
    <property type="match status" value="2"/>
</dbReference>
<dbReference type="Pfam" id="PF03063">
    <property type="entry name" value="Prismane"/>
    <property type="match status" value="1"/>
</dbReference>
<keyword evidence="1" id="KW-0004">4Fe-4S</keyword>
<keyword evidence="3" id="KW-0408">Iron</keyword>
<evidence type="ECO:0000313" key="6">
    <source>
        <dbReference type="Proteomes" id="UP000774000"/>
    </source>
</evidence>
<gene>
    <name evidence="5" type="ORF">JOC47_002424</name>
</gene>
<organism evidence="5 6">
    <name type="scientific">Halanaerobacter jeridensis</name>
    <dbReference type="NCBI Taxonomy" id="706427"/>
    <lineage>
        <taxon>Bacteria</taxon>
        <taxon>Bacillati</taxon>
        <taxon>Bacillota</taxon>
        <taxon>Clostridia</taxon>
        <taxon>Halanaerobiales</taxon>
        <taxon>Halobacteroidaceae</taxon>
        <taxon>Halanaerobacter</taxon>
    </lineage>
</organism>
<accession>A0A939BQ16</accession>
<evidence type="ECO:0000256" key="2">
    <source>
        <dbReference type="ARBA" id="ARBA00022723"/>
    </source>
</evidence>
<name>A0A939BQ16_9FIRM</name>
<dbReference type="SUPFAM" id="SSF56821">
    <property type="entry name" value="Prismane protein-like"/>
    <property type="match status" value="1"/>
</dbReference>
<dbReference type="AlphaFoldDB" id="A0A939BQ16"/>
<dbReference type="GO" id="GO:0050418">
    <property type="term" value="F:hydroxylamine reductase activity"/>
    <property type="evidence" value="ECO:0007669"/>
    <property type="project" value="TreeGrafter"/>
</dbReference>
<dbReference type="GO" id="GO:0004601">
    <property type="term" value="F:peroxidase activity"/>
    <property type="evidence" value="ECO:0007669"/>
    <property type="project" value="TreeGrafter"/>
</dbReference>
<evidence type="ECO:0000313" key="5">
    <source>
        <dbReference type="EMBL" id="MBM7557558.1"/>
    </source>
</evidence>
<dbReference type="GO" id="GO:0051539">
    <property type="term" value="F:4 iron, 4 sulfur cluster binding"/>
    <property type="evidence" value="ECO:0007669"/>
    <property type="project" value="UniProtKB-KW"/>
</dbReference>
<dbReference type="InterPro" id="IPR016099">
    <property type="entry name" value="Prismane-like_a/b-sand"/>
</dbReference>
<keyword evidence="2" id="KW-0479">Metal-binding</keyword>
<proteinExistence type="predicted"/>
<dbReference type="GO" id="GO:0042542">
    <property type="term" value="P:response to hydrogen peroxide"/>
    <property type="evidence" value="ECO:0007669"/>
    <property type="project" value="TreeGrafter"/>
</dbReference>
<comment type="caution">
    <text evidence="5">The sequence shown here is derived from an EMBL/GenBank/DDBJ whole genome shotgun (WGS) entry which is preliminary data.</text>
</comment>
<dbReference type="InterPro" id="IPR004137">
    <property type="entry name" value="HCP/CODH"/>
</dbReference>
<evidence type="ECO:0000256" key="1">
    <source>
        <dbReference type="ARBA" id="ARBA00022485"/>
    </source>
</evidence>
<keyword evidence="6" id="KW-1185">Reference proteome</keyword>
<evidence type="ECO:0000256" key="4">
    <source>
        <dbReference type="ARBA" id="ARBA00023014"/>
    </source>
</evidence>
<sequence length="349" mass="37076">MGCTCVGQDLQSRGTHYDEVFAGHAGNNYTSEALLATGGIDLVVSEFNCTIPGLEEVAEEYEVEMMAIDDVAKKKTADLIEFNPHQAEELSDEIMKQAINSYQSRRGEVEIDIPKDHGHDDVVTGVSENSLREFLGGSYQPLLDLIAEGKIKGVAGVVGCSNLTAQGHDVFTVELTKELIDRDILVLSAGCTTGGLENCGLVSPGAAELAGDNLQAVCEDLGIPPVLNFGPCLSIGRVEQVAVELAKELGVDIPDLPVALSAPQWLEEQALADGAFGLALGLPLHLALPPFVTGSEVVVDTLTKDLPDITGGQLIIDEEVESTADKLEEIIVDRREGLGLEVEDEEKSA</sequence>